<feature type="compositionally biased region" description="Basic and acidic residues" evidence="7">
    <location>
        <begin position="190"/>
        <end position="200"/>
    </location>
</feature>
<gene>
    <name evidence="8" type="ORF">SBAD_LOCUS1486</name>
</gene>
<keyword evidence="5" id="KW-0687">Ribonucleoprotein</keyword>
<feature type="region of interest" description="Disordered" evidence="7">
    <location>
        <begin position="190"/>
        <end position="210"/>
    </location>
</feature>
<dbReference type="InterPro" id="IPR010729">
    <property type="entry name" value="Ribosomal_uL29_mit"/>
</dbReference>
<dbReference type="EMBL" id="UZAM01006841">
    <property type="protein sequence ID" value="VDO94495.1"/>
    <property type="molecule type" value="Genomic_DNA"/>
</dbReference>
<dbReference type="InterPro" id="IPR038340">
    <property type="entry name" value="MRP-L47_sf"/>
</dbReference>
<dbReference type="PANTHER" id="PTHR21183:SF18">
    <property type="entry name" value="LARGE RIBOSOMAL SUBUNIT PROTEIN UL29M"/>
    <property type="match status" value="1"/>
</dbReference>
<evidence type="ECO:0000256" key="3">
    <source>
        <dbReference type="ARBA" id="ARBA00022980"/>
    </source>
</evidence>
<reference evidence="10" key="1">
    <citation type="submission" date="2016-06" db="UniProtKB">
        <authorList>
            <consortium name="WormBaseParasite"/>
        </authorList>
    </citation>
    <scope>IDENTIFICATION</scope>
</reference>
<name>A0A183ICZ2_9BILA</name>
<dbReference type="OrthoDB" id="270763at2759"/>
<evidence type="ECO:0000256" key="2">
    <source>
        <dbReference type="ARBA" id="ARBA00009254"/>
    </source>
</evidence>
<dbReference type="Gene3D" id="6.10.330.20">
    <property type="match status" value="1"/>
</dbReference>
<comment type="similarity">
    <text evidence="2">Belongs to the universal ribosomal protein uL29 family.</text>
</comment>
<accession>A0A183ICZ2</accession>
<evidence type="ECO:0000256" key="7">
    <source>
        <dbReference type="SAM" id="MobiDB-lite"/>
    </source>
</evidence>
<evidence type="ECO:0000256" key="4">
    <source>
        <dbReference type="ARBA" id="ARBA00023128"/>
    </source>
</evidence>
<dbReference type="Proteomes" id="UP000270296">
    <property type="component" value="Unassembled WGS sequence"/>
</dbReference>
<organism evidence="10">
    <name type="scientific">Soboliphyme baturini</name>
    <dbReference type="NCBI Taxonomy" id="241478"/>
    <lineage>
        <taxon>Eukaryota</taxon>
        <taxon>Metazoa</taxon>
        <taxon>Ecdysozoa</taxon>
        <taxon>Nematoda</taxon>
        <taxon>Enoplea</taxon>
        <taxon>Dorylaimia</taxon>
        <taxon>Dioctophymatida</taxon>
        <taxon>Dioctophymatoidea</taxon>
        <taxon>Soboliphymatidae</taxon>
        <taxon>Soboliphyme</taxon>
    </lineage>
</organism>
<evidence type="ECO:0000313" key="8">
    <source>
        <dbReference type="EMBL" id="VDO94495.1"/>
    </source>
</evidence>
<proteinExistence type="inferred from homology"/>
<evidence type="ECO:0000256" key="1">
    <source>
        <dbReference type="ARBA" id="ARBA00004173"/>
    </source>
</evidence>
<dbReference type="AlphaFoldDB" id="A0A183ICZ2"/>
<dbReference type="GO" id="GO:0032543">
    <property type="term" value="P:mitochondrial translation"/>
    <property type="evidence" value="ECO:0007669"/>
    <property type="project" value="TreeGrafter"/>
</dbReference>
<dbReference type="GO" id="GO:0003735">
    <property type="term" value="F:structural constituent of ribosome"/>
    <property type="evidence" value="ECO:0007669"/>
    <property type="project" value="InterPro"/>
</dbReference>
<evidence type="ECO:0000313" key="9">
    <source>
        <dbReference type="Proteomes" id="UP000270296"/>
    </source>
</evidence>
<evidence type="ECO:0000256" key="5">
    <source>
        <dbReference type="ARBA" id="ARBA00023274"/>
    </source>
</evidence>
<keyword evidence="4" id="KW-0496">Mitochondrion</keyword>
<dbReference type="PANTHER" id="PTHR21183">
    <property type="entry name" value="RIBOSOMAL PROTEIN L47, MITOCHONDRIAL-RELATED"/>
    <property type="match status" value="1"/>
</dbReference>
<sequence>MLRRSITLIFNRFALQYDSTSRSLSITHQYCDVMEFFDSKKNWGKNDVKTGRPWRKEELRLKSNVDLHKLWYVLLKERNMLYTMEQAAKDSVELFPSPERIYKVEESMKNLEDVVHERNKAYLELTTGESGERPSKYVTTFLGFRVRKELDEHIEPPHMNPKGKEYEQPFLDDDAYIFQKYWKEKEWLQKRDKDDDERRNSGKHKYIYRY</sequence>
<feature type="compositionally biased region" description="Basic residues" evidence="7">
    <location>
        <begin position="201"/>
        <end position="210"/>
    </location>
</feature>
<dbReference type="Pfam" id="PF06984">
    <property type="entry name" value="MRP-L47"/>
    <property type="match status" value="1"/>
</dbReference>
<dbReference type="WBParaSite" id="SBAD_0000155701-mRNA-1">
    <property type="protein sequence ID" value="SBAD_0000155701-mRNA-1"/>
    <property type="gene ID" value="SBAD_0000155701"/>
</dbReference>
<dbReference type="GO" id="GO:0005762">
    <property type="term" value="C:mitochondrial large ribosomal subunit"/>
    <property type="evidence" value="ECO:0007669"/>
    <property type="project" value="TreeGrafter"/>
</dbReference>
<evidence type="ECO:0000256" key="6">
    <source>
        <dbReference type="ARBA" id="ARBA00035289"/>
    </source>
</evidence>
<keyword evidence="9" id="KW-1185">Reference proteome</keyword>
<reference evidence="8 9" key="2">
    <citation type="submission" date="2018-11" db="EMBL/GenBank/DDBJ databases">
        <authorList>
            <consortium name="Pathogen Informatics"/>
        </authorList>
    </citation>
    <scope>NUCLEOTIDE SEQUENCE [LARGE SCALE GENOMIC DNA]</scope>
</reference>
<comment type="subcellular location">
    <subcellularLocation>
        <location evidence="1">Mitochondrion</location>
    </subcellularLocation>
</comment>
<protein>
    <recommendedName>
        <fullName evidence="6">Large ribosomal subunit protein uL29m</fullName>
    </recommendedName>
</protein>
<keyword evidence="3" id="KW-0689">Ribosomal protein</keyword>
<evidence type="ECO:0000313" key="10">
    <source>
        <dbReference type="WBParaSite" id="SBAD_0000155701-mRNA-1"/>
    </source>
</evidence>